<dbReference type="GO" id="GO:0016491">
    <property type="term" value="F:oxidoreductase activity"/>
    <property type="evidence" value="ECO:0007669"/>
    <property type="project" value="InterPro"/>
</dbReference>
<dbReference type="InterPro" id="IPR003777">
    <property type="entry name" value="XdhC_CoxI"/>
</dbReference>
<proteinExistence type="predicted"/>
<dbReference type="Pfam" id="PF04945">
    <property type="entry name" value="YHS"/>
    <property type="match status" value="1"/>
</dbReference>
<dbReference type="InterPro" id="IPR052698">
    <property type="entry name" value="MoCofactor_Util/Proc"/>
</dbReference>
<dbReference type="RefSeq" id="WP_284057750.1">
    <property type="nucleotide sequence ID" value="NZ_JAMSLR010000009.1"/>
</dbReference>
<evidence type="ECO:0000313" key="2">
    <source>
        <dbReference type="EMBL" id="MCM8749964.1"/>
    </source>
</evidence>
<evidence type="ECO:0000313" key="3">
    <source>
        <dbReference type="Proteomes" id="UP001165306"/>
    </source>
</evidence>
<reference evidence="2" key="1">
    <citation type="submission" date="2022-06" db="EMBL/GenBank/DDBJ databases">
        <title>CFH 74404 Thermomicrobiaceae sp.</title>
        <authorList>
            <person name="Ming H."/>
            <person name="Li W.-J."/>
            <person name="Zhao Z."/>
        </authorList>
    </citation>
    <scope>NUCLEOTIDE SEQUENCE</scope>
    <source>
        <strain evidence="2">CFH 74404</strain>
    </source>
</reference>
<dbReference type="AlphaFoldDB" id="A0AA41WG47"/>
<dbReference type="InterPro" id="IPR012348">
    <property type="entry name" value="RNR-like"/>
</dbReference>
<keyword evidence="3" id="KW-1185">Reference proteome</keyword>
<sequence>MAIDEAGRPLAASGPMLSQDIFERAAALKKAGRPFVLATVIWSQRPTSAKPGAKGIVTADGALFGWVGGSCAQPAVIQEALKALADGRSRILRLDPEGQLASDRRDVVVVPMTCHSGGALEVFLEPFLPALQLLVFGESPVAQALIRLGRAMGYRVVAVRPGTVGPVEEADLTLATLDIDELVRGRQTVAVVATMGQYDEEAVERALQAGAGFVALVASRRRFDAVRSTLEASGLPPDLLSRVKAPAGLDIGAVAPEEIAVSILAEIIAHKPALQPLAGGIPELREPAEPSTAVDPVCGMTVEIAGARHTAEYQGRRYYFCCPACRRHFLANPAEYVHPGAGA</sequence>
<protein>
    <submittedName>
        <fullName evidence="2">XdhC family protein</fullName>
    </submittedName>
</protein>
<dbReference type="InterPro" id="IPR009078">
    <property type="entry name" value="Ferritin-like_SF"/>
</dbReference>
<dbReference type="InterPro" id="IPR007029">
    <property type="entry name" value="YHS_dom"/>
</dbReference>
<comment type="caution">
    <text evidence="2">The sequence shown here is derived from an EMBL/GenBank/DDBJ whole genome shotgun (WGS) entry which is preliminary data.</text>
</comment>
<dbReference type="InterPro" id="IPR011017">
    <property type="entry name" value="TRASH_dom"/>
</dbReference>
<dbReference type="SUPFAM" id="SSF47240">
    <property type="entry name" value="Ferritin-like"/>
    <property type="match status" value="1"/>
</dbReference>
<dbReference type="InterPro" id="IPR027051">
    <property type="entry name" value="XdhC_Rossmann_dom"/>
</dbReference>
<dbReference type="EMBL" id="JAMSLR010000009">
    <property type="protein sequence ID" value="MCM8749964.1"/>
    <property type="molecule type" value="Genomic_DNA"/>
</dbReference>
<dbReference type="PANTHER" id="PTHR30388">
    <property type="entry name" value="ALDEHYDE OXIDOREDUCTASE MOLYBDENUM COFACTOR ASSEMBLY PROTEIN"/>
    <property type="match status" value="1"/>
</dbReference>
<dbReference type="Gene3D" id="3.40.50.720">
    <property type="entry name" value="NAD(P)-binding Rossmann-like Domain"/>
    <property type="match status" value="1"/>
</dbReference>
<name>A0AA41WG47_9BACT</name>
<dbReference type="Pfam" id="PF02625">
    <property type="entry name" value="XdhC_CoxI"/>
    <property type="match status" value="1"/>
</dbReference>
<accession>A0AA41WG47</accession>
<dbReference type="SMART" id="SM00746">
    <property type="entry name" value="TRASH"/>
    <property type="match status" value="1"/>
</dbReference>
<dbReference type="Gene3D" id="1.10.620.20">
    <property type="entry name" value="Ribonucleotide Reductase, subunit A"/>
    <property type="match status" value="1"/>
</dbReference>
<dbReference type="Proteomes" id="UP001165306">
    <property type="component" value="Unassembled WGS sequence"/>
</dbReference>
<feature type="domain" description="TRASH" evidence="1">
    <location>
        <begin position="295"/>
        <end position="333"/>
    </location>
</feature>
<organism evidence="2 3">
    <name type="scientific">Thermalbibacter longus</name>
    <dbReference type="NCBI Taxonomy" id="2951981"/>
    <lineage>
        <taxon>Bacteria</taxon>
        <taxon>Pseudomonadati</taxon>
        <taxon>Thermomicrobiota</taxon>
        <taxon>Thermomicrobia</taxon>
        <taxon>Thermomicrobiales</taxon>
        <taxon>Thermomicrobiaceae</taxon>
        <taxon>Thermalbibacter</taxon>
    </lineage>
</organism>
<evidence type="ECO:0000259" key="1">
    <source>
        <dbReference type="SMART" id="SM00746"/>
    </source>
</evidence>
<dbReference type="PANTHER" id="PTHR30388:SF6">
    <property type="entry name" value="XANTHINE DEHYDROGENASE SUBUNIT A-RELATED"/>
    <property type="match status" value="1"/>
</dbReference>
<gene>
    <name evidence="2" type="ORF">NET02_12470</name>
</gene>
<dbReference type="Pfam" id="PF13478">
    <property type="entry name" value="XdhC_C"/>
    <property type="match status" value="1"/>
</dbReference>